<dbReference type="EMBL" id="CM047945">
    <property type="protein sequence ID" value="KAI9898622.1"/>
    <property type="molecule type" value="Genomic_DNA"/>
</dbReference>
<protein>
    <submittedName>
        <fullName evidence="1">Uncharacterized protein</fullName>
    </submittedName>
</protein>
<sequence length="344" mass="37388">MRLSNVLLFASVANTAASFPPRDTKGFKYDRVLFDLEGYAKENALGPTTGGEDGEILFVSTSNDLLDAVQGNEPAAIYVQGVVELSSRAKLGSNKSLVGVGEDAGITKNGLTVQDQDNVVIRNLKISNIVGQDGISVNNSTRVWIDHNEFESELSLEVGPDTYDGQIDIAHASDWITVSWNYFHDHWKSSLVGNSDANRDEDSGRLHVTYHHNHWQRAGTRGPAGRFGHQHVYNNVYEDFLYQAIHSRSDNQVLVEGNVFKGNTSEALSTYGLVIPNDSPNTCTCGDEELDGFANLGADNDWGGASINLTQVGDFETAGYEYELTPLESVEAIVLDGAGVGKIN</sequence>
<reference evidence="1" key="1">
    <citation type="submission" date="2022-10" db="EMBL/GenBank/DDBJ databases">
        <title>Complete Genome of Trichothecium roseum strain YXFP-22015, a Plant Pathogen Isolated from Citrus.</title>
        <authorList>
            <person name="Wang Y."/>
            <person name="Zhu L."/>
        </authorList>
    </citation>
    <scope>NUCLEOTIDE SEQUENCE</scope>
    <source>
        <strain evidence="1">YXFP-22015</strain>
    </source>
</reference>
<dbReference type="Proteomes" id="UP001163324">
    <property type="component" value="Chromosome 6"/>
</dbReference>
<accession>A0ACC0UY56</accession>
<proteinExistence type="predicted"/>
<keyword evidence="2" id="KW-1185">Reference proteome</keyword>
<evidence type="ECO:0000313" key="2">
    <source>
        <dbReference type="Proteomes" id="UP001163324"/>
    </source>
</evidence>
<comment type="caution">
    <text evidence="1">The sequence shown here is derived from an EMBL/GenBank/DDBJ whole genome shotgun (WGS) entry which is preliminary data.</text>
</comment>
<organism evidence="1 2">
    <name type="scientific">Trichothecium roseum</name>
    <dbReference type="NCBI Taxonomy" id="47278"/>
    <lineage>
        <taxon>Eukaryota</taxon>
        <taxon>Fungi</taxon>
        <taxon>Dikarya</taxon>
        <taxon>Ascomycota</taxon>
        <taxon>Pezizomycotina</taxon>
        <taxon>Sordariomycetes</taxon>
        <taxon>Hypocreomycetidae</taxon>
        <taxon>Hypocreales</taxon>
        <taxon>Hypocreales incertae sedis</taxon>
        <taxon>Trichothecium</taxon>
    </lineage>
</organism>
<name>A0ACC0UY56_9HYPO</name>
<gene>
    <name evidence="1" type="ORF">N3K66_006982</name>
</gene>
<evidence type="ECO:0000313" key="1">
    <source>
        <dbReference type="EMBL" id="KAI9898622.1"/>
    </source>
</evidence>